<reference evidence="1 2" key="1">
    <citation type="submission" date="2018-08" db="EMBL/GenBank/DDBJ databases">
        <title>Vibrio harveyi strains pathogenic to white snook Centropomus viridis Lockington (1877) and potential probiotic bacteria.</title>
        <authorList>
            <person name="Soto-Rodriguez S."/>
            <person name="Gomez-Gil B."/>
            <person name="Lozano-Olvera R."/>
        </authorList>
    </citation>
    <scope>NUCLEOTIDE SEQUENCE [LARGE SCALE GENOMIC DNA]</scope>
    <source>
        <strain evidence="1 2">CAIM 1508</strain>
    </source>
</reference>
<accession>A0A8B3EGV3</accession>
<evidence type="ECO:0000313" key="2">
    <source>
        <dbReference type="Proteomes" id="UP000253437"/>
    </source>
</evidence>
<comment type="caution">
    <text evidence="1">The sequence shown here is derived from an EMBL/GenBank/DDBJ whole genome shotgun (WGS) entry which is preliminary data.</text>
</comment>
<evidence type="ECO:0000313" key="1">
    <source>
        <dbReference type="EMBL" id="RIW17899.1"/>
    </source>
</evidence>
<dbReference type="AlphaFoldDB" id="A0A8B3EGV3"/>
<proteinExistence type="predicted"/>
<gene>
    <name evidence="1" type="ORF">DS957_003795</name>
</gene>
<protein>
    <submittedName>
        <fullName evidence="1">Uncharacterized protein</fullName>
    </submittedName>
</protein>
<dbReference type="Proteomes" id="UP000253437">
    <property type="component" value="Unassembled WGS sequence"/>
</dbReference>
<name>A0A8B3EGV3_VIBHA</name>
<organism evidence="1 2">
    <name type="scientific">Vibrio harveyi</name>
    <name type="common">Beneckea harveyi</name>
    <dbReference type="NCBI Taxonomy" id="669"/>
    <lineage>
        <taxon>Bacteria</taxon>
        <taxon>Pseudomonadati</taxon>
        <taxon>Pseudomonadota</taxon>
        <taxon>Gammaproteobacteria</taxon>
        <taxon>Vibrionales</taxon>
        <taxon>Vibrionaceae</taxon>
        <taxon>Vibrio</taxon>
    </lineage>
</organism>
<dbReference type="EMBL" id="QOUW02000007">
    <property type="protein sequence ID" value="RIW17899.1"/>
    <property type="molecule type" value="Genomic_DNA"/>
</dbReference>
<sequence length="323" mass="36608">MSKQYVFVQKVVTNGEEMLVEHIKEFAFIENGSMDGNKLLMKVLDSAAVYRDDFGIKRGTEITVTLADWNSKGDQVWIERFIVAKAPLVNGYLEIEGFEKTIHQLKKQVDTPRFFNDKQPNEILSELVPNLALDCDVFERGATYHLNSGGTKSRLIRSMARDYGAMCFISRGVLHFKAIKNIPMVKEFKLEHSNPTKADHSIAHYEIIGEQGLFERVLNREYVSWNVVEGIQKAGGGAKVMVSVPQAKALKNQNVSIIPVLDVELNGFTTFKPMKVCEVLFHKQIAAQELDESLPDKQIITQVVHYQSDNKYQCRLELGVKNL</sequence>
<dbReference type="RefSeq" id="WP_114091705.1">
    <property type="nucleotide sequence ID" value="NZ_QOUW02000007.1"/>
</dbReference>